<reference evidence="1 2" key="1">
    <citation type="submission" date="2020-02" db="EMBL/GenBank/DDBJ databases">
        <title>Newly sequenced genome of strain CSTR1 showed variability in Candidatus Kuenenia stuttgartiensis genomes.</title>
        <authorList>
            <person name="Ding C."/>
            <person name="Adrian L."/>
        </authorList>
    </citation>
    <scope>NUCLEOTIDE SEQUENCE [LARGE SCALE GENOMIC DNA]</scope>
    <source>
        <strain evidence="1 2">CSTR1</strain>
    </source>
</reference>
<name>A0A6G7GNP7_KUEST</name>
<dbReference type="EMBL" id="CP049055">
    <property type="protein sequence ID" value="QII11230.1"/>
    <property type="molecule type" value="Genomic_DNA"/>
</dbReference>
<proteinExistence type="predicted"/>
<dbReference type="RefSeq" id="WP_164994797.1">
    <property type="nucleotide sequence ID" value="NZ_CP049055.1"/>
</dbReference>
<sequence length="144" mass="17060">MKSKFLAFYDDAERLSVKEGKTQKEISRLLGVSEKTLSQWSVKGEWQRQRKEYLVSSRTGPVDKLKERFYRLLESEDELDAKKTDEMYKIQLLIDRMEGYDIKGATIEVMDRFATFIRQRETDTAFIQCLMDHTHAFFEEVKKG</sequence>
<gene>
    <name evidence="1" type="ORF">KsCSTR_18510</name>
</gene>
<evidence type="ECO:0000313" key="2">
    <source>
        <dbReference type="Proteomes" id="UP000501926"/>
    </source>
</evidence>
<dbReference type="AlphaFoldDB" id="A0A6G7GNP7"/>
<accession>A0A6G7GNP7</accession>
<dbReference type="Proteomes" id="UP000501926">
    <property type="component" value="Chromosome"/>
</dbReference>
<evidence type="ECO:0000313" key="1">
    <source>
        <dbReference type="EMBL" id="QII11230.1"/>
    </source>
</evidence>
<organism evidence="1 2">
    <name type="scientific">Kuenenia stuttgartiensis</name>
    <dbReference type="NCBI Taxonomy" id="174633"/>
    <lineage>
        <taxon>Bacteria</taxon>
        <taxon>Pseudomonadati</taxon>
        <taxon>Planctomycetota</taxon>
        <taxon>Candidatus Brocadiia</taxon>
        <taxon>Candidatus Brocadiales</taxon>
        <taxon>Candidatus Brocadiaceae</taxon>
        <taxon>Candidatus Kuenenia</taxon>
    </lineage>
</organism>
<protein>
    <submittedName>
        <fullName evidence="1">Uncharacterized protein</fullName>
    </submittedName>
</protein>
<dbReference type="Gene3D" id="1.10.10.60">
    <property type="entry name" value="Homeodomain-like"/>
    <property type="match status" value="1"/>
</dbReference>